<evidence type="ECO:0000313" key="1">
    <source>
        <dbReference type="EMBL" id="VEL11967.1"/>
    </source>
</evidence>
<accession>A0A448WHI9</accession>
<dbReference type="EMBL" id="CAAALY010013385">
    <property type="protein sequence ID" value="VEL11967.1"/>
    <property type="molecule type" value="Genomic_DNA"/>
</dbReference>
<organism evidence="1 2">
    <name type="scientific">Protopolystoma xenopodis</name>
    <dbReference type="NCBI Taxonomy" id="117903"/>
    <lineage>
        <taxon>Eukaryota</taxon>
        <taxon>Metazoa</taxon>
        <taxon>Spiralia</taxon>
        <taxon>Lophotrochozoa</taxon>
        <taxon>Platyhelminthes</taxon>
        <taxon>Monogenea</taxon>
        <taxon>Polyopisthocotylea</taxon>
        <taxon>Polystomatidea</taxon>
        <taxon>Polystomatidae</taxon>
        <taxon>Protopolystoma</taxon>
    </lineage>
</organism>
<dbReference type="AlphaFoldDB" id="A0A448WHI9"/>
<gene>
    <name evidence="1" type="ORF">PXEA_LOCUS5407</name>
</gene>
<reference evidence="1" key="1">
    <citation type="submission" date="2018-11" db="EMBL/GenBank/DDBJ databases">
        <authorList>
            <consortium name="Pathogen Informatics"/>
        </authorList>
    </citation>
    <scope>NUCLEOTIDE SEQUENCE</scope>
</reference>
<keyword evidence="2" id="KW-1185">Reference proteome</keyword>
<comment type="caution">
    <text evidence="1">The sequence shown here is derived from an EMBL/GenBank/DDBJ whole genome shotgun (WGS) entry which is preliminary data.</text>
</comment>
<protein>
    <submittedName>
        <fullName evidence="1">Uncharacterized protein</fullName>
    </submittedName>
</protein>
<dbReference type="Proteomes" id="UP000784294">
    <property type="component" value="Unassembled WGS sequence"/>
</dbReference>
<proteinExistence type="predicted"/>
<sequence length="103" mass="11816">MSNLFDRNHFGSPEFHELYPSRMYLKLGSRWVCDAVTKLVIEMDLLQAPLSPLLSVPHPLSRCLARFSLCQSDLHNFFRCKGNQGPDRRLRNGLCQPAAEIDK</sequence>
<evidence type="ECO:0000313" key="2">
    <source>
        <dbReference type="Proteomes" id="UP000784294"/>
    </source>
</evidence>
<name>A0A448WHI9_9PLAT</name>